<dbReference type="InterPro" id="IPR029000">
    <property type="entry name" value="Cyclophilin-like_dom_sf"/>
</dbReference>
<dbReference type="Pfam" id="PF00160">
    <property type="entry name" value="Pro_isomerase"/>
    <property type="match status" value="1"/>
</dbReference>
<dbReference type="GO" id="GO:0003755">
    <property type="term" value="F:peptidyl-prolyl cis-trans isomerase activity"/>
    <property type="evidence" value="ECO:0007669"/>
    <property type="project" value="UniProtKB-KW"/>
</dbReference>
<dbReference type="AlphaFoldDB" id="A0A7S0CFH7"/>
<dbReference type="Gene3D" id="2.40.100.10">
    <property type="entry name" value="Cyclophilin-like"/>
    <property type="match status" value="1"/>
</dbReference>
<gene>
    <name evidence="6" type="ORF">PINE0816_LOCUS16716</name>
</gene>
<keyword evidence="3" id="KW-0413">Isomerase</keyword>
<dbReference type="InterPro" id="IPR002130">
    <property type="entry name" value="Cyclophilin-type_PPIase_dom"/>
</dbReference>
<evidence type="ECO:0000256" key="3">
    <source>
        <dbReference type="ARBA" id="ARBA00023235"/>
    </source>
</evidence>
<name>A0A7S0CFH7_9STRA</name>
<dbReference type="SUPFAM" id="SSF50891">
    <property type="entry name" value="Cyclophilin-like"/>
    <property type="match status" value="1"/>
</dbReference>
<keyword evidence="4" id="KW-0732">Signal</keyword>
<dbReference type="EC" id="5.2.1.8" evidence="1"/>
<evidence type="ECO:0000256" key="1">
    <source>
        <dbReference type="ARBA" id="ARBA00013194"/>
    </source>
</evidence>
<dbReference type="InterPro" id="IPR044665">
    <property type="entry name" value="E_coli_cyclophilin_A-like"/>
</dbReference>
<evidence type="ECO:0000313" key="6">
    <source>
        <dbReference type="EMBL" id="CAD8420565.1"/>
    </source>
</evidence>
<evidence type="ECO:0000256" key="4">
    <source>
        <dbReference type="SAM" id="SignalP"/>
    </source>
</evidence>
<protein>
    <recommendedName>
        <fullName evidence="1">peptidylprolyl isomerase</fullName>
        <ecNumber evidence="1">5.2.1.8</ecNumber>
    </recommendedName>
</protein>
<evidence type="ECO:0000256" key="2">
    <source>
        <dbReference type="ARBA" id="ARBA00023110"/>
    </source>
</evidence>
<reference evidence="6" key="1">
    <citation type="submission" date="2021-01" db="EMBL/GenBank/DDBJ databases">
        <authorList>
            <person name="Corre E."/>
            <person name="Pelletier E."/>
            <person name="Niang G."/>
            <person name="Scheremetjew M."/>
            <person name="Finn R."/>
            <person name="Kale V."/>
            <person name="Holt S."/>
            <person name="Cochrane G."/>
            <person name="Meng A."/>
            <person name="Brown T."/>
            <person name="Cohen L."/>
        </authorList>
    </citation>
    <scope>NUCLEOTIDE SEQUENCE</scope>
    <source>
        <strain evidence="6">CCAP1064/1</strain>
    </source>
</reference>
<feature type="domain" description="PPIase cyclophilin-type" evidence="5">
    <location>
        <begin position="49"/>
        <end position="192"/>
    </location>
</feature>
<dbReference type="PROSITE" id="PS50072">
    <property type="entry name" value="CSA_PPIASE_2"/>
    <property type="match status" value="1"/>
</dbReference>
<sequence length="270" mass="30034">MLSSISYFGISLLAILLYKSTHCSAAEDAVFVQFNVQLSPGWDPTSFMLEVNPSWAPIGAERFLDLVDNHPEFWSGVRFFRVIEGFMAQFGIAGDPVVAAEWNQKKIVDDKVKASNLRGYISYATSGEDTRRTQMFINLDDNKNLDSQGFSPFGKVVDDDMDIVDQIYSGYGEGAPKGDGPSQKLIQNEGNVYLEEEFPNLSYIISVKRVPKDVMDDVTKGVTNNVEKLDEIRTISKGESTRLGISWASSSSSFGGPVYSMFLVLFIIRK</sequence>
<accession>A0A7S0CFH7</accession>
<organism evidence="6">
    <name type="scientific">Proboscia inermis</name>
    <dbReference type="NCBI Taxonomy" id="420281"/>
    <lineage>
        <taxon>Eukaryota</taxon>
        <taxon>Sar</taxon>
        <taxon>Stramenopiles</taxon>
        <taxon>Ochrophyta</taxon>
        <taxon>Bacillariophyta</taxon>
        <taxon>Coscinodiscophyceae</taxon>
        <taxon>Rhizosoleniophycidae</taxon>
        <taxon>Rhizosoleniales</taxon>
        <taxon>Rhizosoleniaceae</taxon>
        <taxon>Proboscia</taxon>
    </lineage>
</organism>
<keyword evidence="2" id="KW-0697">Rotamase</keyword>
<evidence type="ECO:0000259" key="5">
    <source>
        <dbReference type="PROSITE" id="PS50072"/>
    </source>
</evidence>
<dbReference type="PANTHER" id="PTHR43246">
    <property type="entry name" value="PEPTIDYL-PROLYL CIS-TRANS ISOMERASE CYP38, CHLOROPLASTIC"/>
    <property type="match status" value="1"/>
</dbReference>
<feature type="chain" id="PRO_5030688789" description="peptidylprolyl isomerase" evidence="4">
    <location>
        <begin position="26"/>
        <end position="270"/>
    </location>
</feature>
<proteinExistence type="predicted"/>
<dbReference type="EMBL" id="HBEL01035670">
    <property type="protein sequence ID" value="CAD8420565.1"/>
    <property type="molecule type" value="Transcribed_RNA"/>
</dbReference>
<feature type="signal peptide" evidence="4">
    <location>
        <begin position="1"/>
        <end position="25"/>
    </location>
</feature>